<evidence type="ECO:0000259" key="2">
    <source>
        <dbReference type="Pfam" id="PF07727"/>
    </source>
</evidence>
<proteinExistence type="predicted"/>
<dbReference type="SUPFAM" id="SSF53098">
    <property type="entry name" value="Ribonuclease H-like"/>
    <property type="match status" value="1"/>
</dbReference>
<feature type="domain" description="Reverse transcriptase Ty1/copia-type" evidence="2">
    <location>
        <begin position="168"/>
        <end position="268"/>
    </location>
</feature>
<sequence length="269" mass="30592">MLIQEEARLKKPVIHSANLMGHKGARKKSEKKNGKGNHGQLKAKQSSASIHKKGQIKDKCRFCNTGHYQKDCLKRKAWFENKGGEYYGKYDENGQCSGPLAKFLESHDICAQYTMPGTPQQNGVAERQNQFDLSIDNDPVLFSQATKGDNSTKWLDAMKEELKSMNDNEVWNLVELPKESKRVGCKWIFKTKRDSNGNIKRYKARLAAKGYTQKDDIDYKETFSPVSKKDSLGIIMALVAHYDLELIQMDVKTAFLNGNLDEEVFMDQA</sequence>
<evidence type="ECO:0000313" key="3">
    <source>
        <dbReference type="EMBL" id="KAA0062306.1"/>
    </source>
</evidence>
<dbReference type="InterPro" id="IPR036397">
    <property type="entry name" value="RNaseH_sf"/>
</dbReference>
<comment type="caution">
    <text evidence="3">The sequence shown here is derived from an EMBL/GenBank/DDBJ whole genome shotgun (WGS) entry which is preliminary data.</text>
</comment>
<dbReference type="InterPro" id="IPR043502">
    <property type="entry name" value="DNA/RNA_pol_sf"/>
</dbReference>
<dbReference type="Gene3D" id="3.30.420.10">
    <property type="entry name" value="Ribonuclease H-like superfamily/Ribonuclease H"/>
    <property type="match status" value="1"/>
</dbReference>
<evidence type="ECO:0000313" key="4">
    <source>
        <dbReference type="Proteomes" id="UP000321393"/>
    </source>
</evidence>
<organism evidence="3 4">
    <name type="scientific">Cucumis melo var. makuwa</name>
    <name type="common">Oriental melon</name>
    <dbReference type="NCBI Taxonomy" id="1194695"/>
    <lineage>
        <taxon>Eukaryota</taxon>
        <taxon>Viridiplantae</taxon>
        <taxon>Streptophyta</taxon>
        <taxon>Embryophyta</taxon>
        <taxon>Tracheophyta</taxon>
        <taxon>Spermatophyta</taxon>
        <taxon>Magnoliopsida</taxon>
        <taxon>eudicotyledons</taxon>
        <taxon>Gunneridae</taxon>
        <taxon>Pentapetalae</taxon>
        <taxon>rosids</taxon>
        <taxon>fabids</taxon>
        <taxon>Cucurbitales</taxon>
        <taxon>Cucurbitaceae</taxon>
        <taxon>Benincaseae</taxon>
        <taxon>Cucumis</taxon>
    </lineage>
</organism>
<name>A0A5A7V7A6_CUCMM</name>
<dbReference type="Pfam" id="PF07727">
    <property type="entry name" value="RVT_2"/>
    <property type="match status" value="1"/>
</dbReference>
<feature type="region of interest" description="Disordered" evidence="1">
    <location>
        <begin position="18"/>
        <end position="50"/>
    </location>
</feature>
<accession>A0A5A7V7A6</accession>
<dbReference type="SUPFAM" id="SSF56672">
    <property type="entry name" value="DNA/RNA polymerases"/>
    <property type="match status" value="1"/>
</dbReference>
<dbReference type="GO" id="GO:0003676">
    <property type="term" value="F:nucleic acid binding"/>
    <property type="evidence" value="ECO:0007669"/>
    <property type="project" value="InterPro"/>
</dbReference>
<dbReference type="InterPro" id="IPR013103">
    <property type="entry name" value="RVT_2"/>
</dbReference>
<dbReference type="OrthoDB" id="411615at2759"/>
<evidence type="ECO:0000256" key="1">
    <source>
        <dbReference type="SAM" id="MobiDB-lite"/>
    </source>
</evidence>
<dbReference type="InterPro" id="IPR012337">
    <property type="entry name" value="RNaseH-like_sf"/>
</dbReference>
<dbReference type="EMBL" id="SSTE01004583">
    <property type="protein sequence ID" value="KAA0062306.1"/>
    <property type="molecule type" value="Genomic_DNA"/>
</dbReference>
<gene>
    <name evidence="3" type="ORF">E6C27_scaffold154G00530</name>
</gene>
<protein>
    <submittedName>
        <fullName evidence="3">Retrovirus-related Pol polyprotein from transposon TNT 1-94</fullName>
    </submittedName>
</protein>
<dbReference type="AlphaFoldDB" id="A0A5A7V7A6"/>
<dbReference type="Proteomes" id="UP000321393">
    <property type="component" value="Unassembled WGS sequence"/>
</dbReference>
<reference evidence="3 4" key="1">
    <citation type="submission" date="2019-08" db="EMBL/GenBank/DDBJ databases">
        <title>Draft genome sequences of two oriental melons (Cucumis melo L. var makuwa).</title>
        <authorList>
            <person name="Kwon S.-Y."/>
        </authorList>
    </citation>
    <scope>NUCLEOTIDE SEQUENCE [LARGE SCALE GENOMIC DNA]</scope>
    <source>
        <strain evidence="4">cv. SW 3</strain>
        <tissue evidence="3">Leaf</tissue>
    </source>
</reference>